<dbReference type="PANTHER" id="PTHR46796">
    <property type="entry name" value="HTH-TYPE TRANSCRIPTIONAL ACTIVATOR RHAS-RELATED"/>
    <property type="match status" value="1"/>
</dbReference>
<dbReference type="PROSITE" id="PS01124">
    <property type="entry name" value="HTH_ARAC_FAMILY_2"/>
    <property type="match status" value="1"/>
</dbReference>
<name>A0A4Q5KQK6_9GAMM</name>
<comment type="caution">
    <text evidence="5">The sequence shown here is derived from an EMBL/GenBank/DDBJ whole genome shotgun (WGS) entry which is preliminary data.</text>
</comment>
<dbReference type="AlphaFoldDB" id="A0A4Q5KQK6"/>
<evidence type="ECO:0000256" key="3">
    <source>
        <dbReference type="ARBA" id="ARBA00023163"/>
    </source>
</evidence>
<sequence length="303" mass="34375">MSEPMYNVFNLVPELALIDQLPPNLQKRFKQALNVMHKELAVQSTWQQVAEQSSISRYHFHRQFSELFNETPGQYLIRMRLRIALNLLLNDTPCSVMDIAHNCGFSSSQALGKALKRELGVTAKQVRKMSYESKPNETAALIAKVAHPGRENSLETELALFMPVELNYYPQRGVKKLLVDDPDWGTVLKIYGNKSRCFLGVTPVKQLNKCWQQIDTVIGNWQVDPTLYDFSIPEGKYLCAEVYLNSEAAYIAVIEALFLAAEKQQLIVDNGGFLIEVVRDFEVKPNGGLTLSIQLPVRDLNRN</sequence>
<dbReference type="OrthoDB" id="282744at2"/>
<dbReference type="InterPro" id="IPR018060">
    <property type="entry name" value="HTH_AraC"/>
</dbReference>
<dbReference type="SUPFAM" id="SSF46689">
    <property type="entry name" value="Homeodomain-like"/>
    <property type="match status" value="2"/>
</dbReference>
<evidence type="ECO:0000313" key="5">
    <source>
        <dbReference type="EMBL" id="RYU48210.1"/>
    </source>
</evidence>
<dbReference type="PANTHER" id="PTHR46796:SF13">
    <property type="entry name" value="HTH-TYPE TRANSCRIPTIONAL ACTIVATOR RHAS"/>
    <property type="match status" value="1"/>
</dbReference>
<dbReference type="EMBL" id="SEZJ01000002">
    <property type="protein sequence ID" value="RYU48210.1"/>
    <property type="molecule type" value="Genomic_DNA"/>
</dbReference>
<feature type="domain" description="HTH araC/xylS-type" evidence="4">
    <location>
        <begin position="30"/>
        <end position="129"/>
    </location>
</feature>
<dbReference type="SMART" id="SM00342">
    <property type="entry name" value="HTH_ARAC"/>
    <property type="match status" value="1"/>
</dbReference>
<reference evidence="5 6" key="1">
    <citation type="submission" date="2019-02" db="EMBL/GenBank/DDBJ databases">
        <title>Genome sequences of Aliivibrio finisterrensis strains from farmed Atlantic salmon.</title>
        <authorList>
            <person name="Bowman J.P."/>
        </authorList>
    </citation>
    <scope>NUCLEOTIDE SEQUENCE [LARGE SCALE GENOMIC DNA]</scope>
    <source>
        <strain evidence="5 6">A32</strain>
    </source>
</reference>
<evidence type="ECO:0000259" key="4">
    <source>
        <dbReference type="PROSITE" id="PS01124"/>
    </source>
</evidence>
<proteinExistence type="predicted"/>
<gene>
    <name evidence="5" type="ORF">ERW49_03620</name>
</gene>
<dbReference type="InterPro" id="IPR009057">
    <property type="entry name" value="Homeodomain-like_sf"/>
</dbReference>
<protein>
    <submittedName>
        <fullName evidence="5">AraC family transcriptional regulator</fullName>
    </submittedName>
</protein>
<evidence type="ECO:0000256" key="1">
    <source>
        <dbReference type="ARBA" id="ARBA00023015"/>
    </source>
</evidence>
<evidence type="ECO:0000256" key="2">
    <source>
        <dbReference type="ARBA" id="ARBA00023125"/>
    </source>
</evidence>
<keyword evidence="2" id="KW-0238">DNA-binding</keyword>
<dbReference type="InterPro" id="IPR050204">
    <property type="entry name" value="AraC_XylS_family_regulators"/>
</dbReference>
<accession>A0A4Q5KQK6</accession>
<dbReference type="GO" id="GO:0003700">
    <property type="term" value="F:DNA-binding transcription factor activity"/>
    <property type="evidence" value="ECO:0007669"/>
    <property type="project" value="InterPro"/>
</dbReference>
<keyword evidence="3" id="KW-0804">Transcription</keyword>
<dbReference type="Proteomes" id="UP000293465">
    <property type="component" value="Unassembled WGS sequence"/>
</dbReference>
<dbReference type="Gene3D" id="1.10.10.60">
    <property type="entry name" value="Homeodomain-like"/>
    <property type="match status" value="1"/>
</dbReference>
<keyword evidence="1" id="KW-0805">Transcription regulation</keyword>
<dbReference type="Pfam" id="PF12833">
    <property type="entry name" value="HTH_18"/>
    <property type="match status" value="1"/>
</dbReference>
<evidence type="ECO:0000313" key="6">
    <source>
        <dbReference type="Proteomes" id="UP000293465"/>
    </source>
</evidence>
<dbReference type="GO" id="GO:0043565">
    <property type="term" value="F:sequence-specific DNA binding"/>
    <property type="evidence" value="ECO:0007669"/>
    <property type="project" value="InterPro"/>
</dbReference>
<organism evidence="5 6">
    <name type="scientific">Aliivibrio finisterrensis</name>
    <dbReference type="NCBI Taxonomy" id="511998"/>
    <lineage>
        <taxon>Bacteria</taxon>
        <taxon>Pseudomonadati</taxon>
        <taxon>Pseudomonadota</taxon>
        <taxon>Gammaproteobacteria</taxon>
        <taxon>Vibrionales</taxon>
        <taxon>Vibrionaceae</taxon>
        <taxon>Aliivibrio</taxon>
    </lineage>
</organism>